<evidence type="ECO:0000313" key="10">
    <source>
        <dbReference type="Proteomes" id="UP001432027"/>
    </source>
</evidence>
<proteinExistence type="inferred from homology"/>
<dbReference type="SMART" id="SM00916">
    <property type="entry name" value="L51_S25_CI-B8"/>
    <property type="match status" value="1"/>
</dbReference>
<dbReference type="GO" id="GO:1990904">
    <property type="term" value="C:ribonucleoprotein complex"/>
    <property type="evidence" value="ECO:0007669"/>
    <property type="project" value="UniProtKB-KW"/>
</dbReference>
<keyword evidence="3" id="KW-0689">Ribosomal protein</keyword>
<evidence type="ECO:0000256" key="6">
    <source>
        <dbReference type="ARBA" id="ARBA00035139"/>
    </source>
</evidence>
<keyword evidence="4" id="KW-0496">Mitochondrion</keyword>
<name>A0AAV5TMT6_9BILA</name>
<evidence type="ECO:0000313" key="9">
    <source>
        <dbReference type="EMBL" id="GMS95750.1"/>
    </source>
</evidence>
<organism evidence="9 10">
    <name type="scientific">Pristionchus entomophagus</name>
    <dbReference type="NCBI Taxonomy" id="358040"/>
    <lineage>
        <taxon>Eukaryota</taxon>
        <taxon>Metazoa</taxon>
        <taxon>Ecdysozoa</taxon>
        <taxon>Nematoda</taxon>
        <taxon>Chromadorea</taxon>
        <taxon>Rhabditida</taxon>
        <taxon>Rhabditina</taxon>
        <taxon>Diplogasteromorpha</taxon>
        <taxon>Diplogasteroidea</taxon>
        <taxon>Neodiplogasteridae</taxon>
        <taxon>Pristionchus</taxon>
    </lineage>
</organism>
<evidence type="ECO:0000259" key="8">
    <source>
        <dbReference type="SMART" id="SM00916"/>
    </source>
</evidence>
<keyword evidence="5" id="KW-0687">Ribonucleoprotein</keyword>
<sequence length="163" mass="18979">MPFMYGKNPLRRTFYYLQQGNIKFRDNVSVFSMGYDRKGEGPRSGVKEFVFWHWAQLQFHNPNVQLVKHVDKVITPYAKAFMRDGREVLFDLEGLSREEIENELIQTLGKTELVRKRESLEKMAKLNPASFGTVCERQCMCEVQGQHPCTALLHSPQVMTGKY</sequence>
<gene>
    <name evidence="9" type="ORF">PENTCL1PPCAC_17925</name>
</gene>
<feature type="non-terminal residue" evidence="9">
    <location>
        <position position="163"/>
    </location>
</feature>
<dbReference type="InterPro" id="IPR040049">
    <property type="entry name" value="Ribosomal_mS25/mL61"/>
</dbReference>
<evidence type="ECO:0000256" key="5">
    <source>
        <dbReference type="ARBA" id="ARBA00023274"/>
    </source>
</evidence>
<dbReference type="SUPFAM" id="SSF52833">
    <property type="entry name" value="Thioredoxin-like"/>
    <property type="match status" value="1"/>
</dbReference>
<dbReference type="Pfam" id="PF05047">
    <property type="entry name" value="L51_S25_CI-B8"/>
    <property type="match status" value="1"/>
</dbReference>
<evidence type="ECO:0000256" key="2">
    <source>
        <dbReference type="ARBA" id="ARBA00008046"/>
    </source>
</evidence>
<evidence type="ECO:0000256" key="1">
    <source>
        <dbReference type="ARBA" id="ARBA00004173"/>
    </source>
</evidence>
<dbReference type="PANTHER" id="PTHR13274:SF2">
    <property type="entry name" value="SMALL RIBOSOMAL SUBUNIT PROTEIN MS25"/>
    <property type="match status" value="1"/>
</dbReference>
<dbReference type="GO" id="GO:0005739">
    <property type="term" value="C:mitochondrion"/>
    <property type="evidence" value="ECO:0007669"/>
    <property type="project" value="UniProtKB-SubCell"/>
</dbReference>
<reference evidence="9" key="1">
    <citation type="submission" date="2023-10" db="EMBL/GenBank/DDBJ databases">
        <title>Genome assembly of Pristionchus species.</title>
        <authorList>
            <person name="Yoshida K."/>
            <person name="Sommer R.J."/>
        </authorList>
    </citation>
    <scope>NUCLEOTIDE SEQUENCE</scope>
    <source>
        <strain evidence="9">RS0144</strain>
    </source>
</reference>
<keyword evidence="10" id="KW-1185">Reference proteome</keyword>
<evidence type="ECO:0000256" key="3">
    <source>
        <dbReference type="ARBA" id="ARBA00022980"/>
    </source>
</evidence>
<dbReference type="InterPro" id="IPR036249">
    <property type="entry name" value="Thioredoxin-like_sf"/>
</dbReference>
<comment type="caution">
    <text evidence="9">The sequence shown here is derived from an EMBL/GenBank/DDBJ whole genome shotgun (WGS) entry which is preliminary data.</text>
</comment>
<dbReference type="GO" id="GO:0005840">
    <property type="term" value="C:ribosome"/>
    <property type="evidence" value="ECO:0007669"/>
    <property type="project" value="UniProtKB-KW"/>
</dbReference>
<dbReference type="AlphaFoldDB" id="A0AAV5TMT6"/>
<dbReference type="InterPro" id="IPR007741">
    <property type="entry name" value="Ribosomal_mL43/mS25/NADH_DH"/>
</dbReference>
<accession>A0AAV5TMT6</accession>
<comment type="similarity">
    <text evidence="2">Belongs to the mitochondrion-specific ribosomal protein mS25 family.</text>
</comment>
<feature type="domain" description="Ribosomal protein/NADH dehydrogenase" evidence="8">
    <location>
        <begin position="38"/>
        <end position="111"/>
    </location>
</feature>
<dbReference type="EMBL" id="BTSX01000004">
    <property type="protein sequence ID" value="GMS95750.1"/>
    <property type="molecule type" value="Genomic_DNA"/>
</dbReference>
<dbReference type="Proteomes" id="UP001432027">
    <property type="component" value="Unassembled WGS sequence"/>
</dbReference>
<evidence type="ECO:0000256" key="7">
    <source>
        <dbReference type="ARBA" id="ARBA00035369"/>
    </source>
</evidence>
<protein>
    <recommendedName>
        <fullName evidence="6">Small ribosomal subunit protein mS25</fullName>
    </recommendedName>
    <alternativeName>
        <fullName evidence="7">28S ribosomal protein S25, mitochondrial</fullName>
    </alternativeName>
</protein>
<dbReference type="PANTHER" id="PTHR13274">
    <property type="entry name" value="MITOCHONDRIAL RIBOSOMAL PROTEIN S25"/>
    <property type="match status" value="1"/>
</dbReference>
<comment type="subcellular location">
    <subcellularLocation>
        <location evidence="1">Mitochondrion</location>
    </subcellularLocation>
</comment>
<dbReference type="Gene3D" id="3.40.30.10">
    <property type="entry name" value="Glutaredoxin"/>
    <property type="match status" value="1"/>
</dbReference>
<evidence type="ECO:0000256" key="4">
    <source>
        <dbReference type="ARBA" id="ARBA00023128"/>
    </source>
</evidence>
<dbReference type="GO" id="GO:0003735">
    <property type="term" value="F:structural constituent of ribosome"/>
    <property type="evidence" value="ECO:0007669"/>
    <property type="project" value="InterPro"/>
</dbReference>